<dbReference type="SMART" id="SM00360">
    <property type="entry name" value="RRM"/>
    <property type="match status" value="2"/>
</dbReference>
<dbReference type="GeneID" id="107420737"/>
<evidence type="ECO:0000256" key="1">
    <source>
        <dbReference type="ARBA" id="ARBA00022884"/>
    </source>
</evidence>
<feature type="domain" description="RRM" evidence="4">
    <location>
        <begin position="205"/>
        <end position="284"/>
    </location>
</feature>
<dbReference type="PANTHER" id="PTHR48025">
    <property type="entry name" value="OS02G0815200 PROTEIN"/>
    <property type="match status" value="1"/>
</dbReference>
<name>A0A6P3ZUT0_ZIZJJ</name>
<dbReference type="InterPro" id="IPR050502">
    <property type="entry name" value="Euk_RNA-bind_prot"/>
</dbReference>
<keyword evidence="1 2" id="KW-0694">RNA-binding</keyword>
<dbReference type="Pfam" id="PF00076">
    <property type="entry name" value="RRM_1"/>
    <property type="match status" value="2"/>
</dbReference>
<dbReference type="FunCoup" id="A0A6P3ZUT0">
    <property type="interactions" value="1179"/>
</dbReference>
<accession>A0A6P3ZUT0</accession>
<protein>
    <submittedName>
        <fullName evidence="6 7">28 kDa ribonucleoprotein, chloroplastic</fullName>
    </submittedName>
</protein>
<dbReference type="PANTHER" id="PTHR48025:SF17">
    <property type="entry name" value="28 KDA RIBONUCLEOPROTEIN, CHLOROPLASTIC"/>
    <property type="match status" value="1"/>
</dbReference>
<feature type="compositionally biased region" description="Polar residues" evidence="3">
    <location>
        <begin position="301"/>
        <end position="316"/>
    </location>
</feature>
<dbReference type="GO" id="GO:0009535">
    <property type="term" value="C:chloroplast thylakoid membrane"/>
    <property type="evidence" value="ECO:0007669"/>
    <property type="project" value="TreeGrafter"/>
</dbReference>
<dbReference type="PROSITE" id="PS50102">
    <property type="entry name" value="RRM"/>
    <property type="match status" value="2"/>
</dbReference>
<dbReference type="GO" id="GO:1901259">
    <property type="term" value="P:chloroplast rRNA processing"/>
    <property type="evidence" value="ECO:0007669"/>
    <property type="project" value="TreeGrafter"/>
</dbReference>
<dbReference type="InParanoid" id="A0A6P3ZUT0"/>
<proteinExistence type="predicted"/>
<dbReference type="InterPro" id="IPR012677">
    <property type="entry name" value="Nucleotide-bd_a/b_plait_sf"/>
</dbReference>
<dbReference type="InterPro" id="IPR000504">
    <property type="entry name" value="RRM_dom"/>
</dbReference>
<dbReference type="RefSeq" id="XP_015885258.3">
    <property type="nucleotide sequence ID" value="XM_016029772.4"/>
</dbReference>
<evidence type="ECO:0000313" key="6">
    <source>
        <dbReference type="RefSeq" id="XP_015885258.3"/>
    </source>
</evidence>
<dbReference type="RefSeq" id="XP_048331908.2">
    <property type="nucleotide sequence ID" value="XM_048475951.2"/>
</dbReference>
<dbReference type="InterPro" id="IPR035979">
    <property type="entry name" value="RBD_domain_sf"/>
</dbReference>
<feature type="region of interest" description="Disordered" evidence="3">
    <location>
        <begin position="289"/>
        <end position="316"/>
    </location>
</feature>
<feature type="region of interest" description="Disordered" evidence="3">
    <location>
        <begin position="85"/>
        <end position="108"/>
    </location>
</feature>
<dbReference type="AlphaFoldDB" id="A0A6P3ZUT0"/>
<evidence type="ECO:0000259" key="4">
    <source>
        <dbReference type="PROSITE" id="PS50102"/>
    </source>
</evidence>
<feature type="domain" description="RRM" evidence="4">
    <location>
        <begin position="112"/>
        <end position="189"/>
    </location>
</feature>
<evidence type="ECO:0000313" key="5">
    <source>
        <dbReference type="Proteomes" id="UP001652623"/>
    </source>
</evidence>
<sequence>MASLRLLCSPAATCFGSEQQLSLVPPSSSLLGPHSISKSSQSHPSFSCSLSSIFALSQTRTLSLPSRTKRRSNFVFQLSSTAQEQVLESPPVTPANDDGEEAEPETEGFSKTRLIAQNVPWTSTHEDIRSLFEKYGTVLDVELSMYNKTKNRGLAFVSMGSPEEALAALKNLESYKLEGRTIKVDYARAKKKVATPVQPKPSVTFNLFVANLSYEARAKDLREFFNSEGSSVVSAEVIFHENPRRSLGYGFVAFKSKKEAEEALSNFQGKMFMGRPIRVARSKQFVKQLTEETKQSEDTANELNSGVEQAETANSN</sequence>
<evidence type="ECO:0000256" key="3">
    <source>
        <dbReference type="SAM" id="MobiDB-lite"/>
    </source>
</evidence>
<dbReference type="CDD" id="cd00590">
    <property type="entry name" value="RRM_SF"/>
    <property type="match status" value="1"/>
</dbReference>
<dbReference type="Gene3D" id="3.30.70.330">
    <property type="match status" value="2"/>
</dbReference>
<keyword evidence="5" id="KW-1185">Reference proteome</keyword>
<feature type="compositionally biased region" description="Acidic residues" evidence="3">
    <location>
        <begin position="97"/>
        <end position="106"/>
    </location>
</feature>
<evidence type="ECO:0000256" key="2">
    <source>
        <dbReference type="PROSITE-ProRule" id="PRU00176"/>
    </source>
</evidence>
<dbReference type="Proteomes" id="UP001652623">
    <property type="component" value="Chromosome 5"/>
</dbReference>
<dbReference type="GO" id="GO:1990904">
    <property type="term" value="C:ribonucleoprotein complex"/>
    <property type="evidence" value="ECO:0007669"/>
    <property type="project" value="UniProtKB-KW"/>
</dbReference>
<dbReference type="GO" id="GO:0003729">
    <property type="term" value="F:mRNA binding"/>
    <property type="evidence" value="ECO:0007669"/>
    <property type="project" value="TreeGrafter"/>
</dbReference>
<reference evidence="6 7" key="1">
    <citation type="submission" date="2025-05" db="UniProtKB">
        <authorList>
            <consortium name="RefSeq"/>
        </authorList>
    </citation>
    <scope>IDENTIFICATION</scope>
    <source>
        <tissue evidence="6 7">Seedling</tissue>
    </source>
</reference>
<gene>
    <name evidence="6 7" type="primary">LOC107420737</name>
</gene>
<organism evidence="5 6">
    <name type="scientific">Ziziphus jujuba</name>
    <name type="common">Chinese jujube</name>
    <name type="synonym">Ziziphus sativa</name>
    <dbReference type="NCBI Taxonomy" id="326968"/>
    <lineage>
        <taxon>Eukaryota</taxon>
        <taxon>Viridiplantae</taxon>
        <taxon>Streptophyta</taxon>
        <taxon>Embryophyta</taxon>
        <taxon>Tracheophyta</taxon>
        <taxon>Spermatophyta</taxon>
        <taxon>Magnoliopsida</taxon>
        <taxon>eudicotyledons</taxon>
        <taxon>Gunneridae</taxon>
        <taxon>Pentapetalae</taxon>
        <taxon>rosids</taxon>
        <taxon>fabids</taxon>
        <taxon>Rosales</taxon>
        <taxon>Rhamnaceae</taxon>
        <taxon>Paliureae</taxon>
        <taxon>Ziziphus</taxon>
    </lineage>
</organism>
<dbReference type="KEGG" id="zju:107420737"/>
<keyword evidence="6 7" id="KW-0687">Ribonucleoprotein</keyword>
<dbReference type="SUPFAM" id="SSF54928">
    <property type="entry name" value="RNA-binding domain, RBD"/>
    <property type="match status" value="2"/>
</dbReference>
<evidence type="ECO:0000313" key="7">
    <source>
        <dbReference type="RefSeq" id="XP_048331908.2"/>
    </source>
</evidence>